<gene>
    <name evidence="1" type="ORF">DW828_08590</name>
</gene>
<protein>
    <submittedName>
        <fullName evidence="1">Nucleotidyl transferase AbiEii/AbiGii toxin family protein</fullName>
    </submittedName>
</protein>
<proteinExistence type="predicted"/>
<dbReference type="Pfam" id="PF08843">
    <property type="entry name" value="AbiEii"/>
    <property type="match status" value="1"/>
</dbReference>
<evidence type="ECO:0000313" key="1">
    <source>
        <dbReference type="EMBL" id="RHC86003.1"/>
    </source>
</evidence>
<dbReference type="EMBL" id="QSII01000009">
    <property type="protein sequence ID" value="RHC86003.1"/>
    <property type="molecule type" value="Genomic_DNA"/>
</dbReference>
<comment type="caution">
    <text evidence="1">The sequence shown here is derived from an EMBL/GenBank/DDBJ whole genome shotgun (WGS) entry which is preliminary data.</text>
</comment>
<dbReference type="RefSeq" id="WP_122204317.1">
    <property type="nucleotide sequence ID" value="NZ_QSII01000009.1"/>
</dbReference>
<name>A0A3R6BLF3_9BACT</name>
<dbReference type="GO" id="GO:0016740">
    <property type="term" value="F:transferase activity"/>
    <property type="evidence" value="ECO:0007669"/>
    <property type="project" value="UniProtKB-KW"/>
</dbReference>
<dbReference type="Proteomes" id="UP000286260">
    <property type="component" value="Unassembled WGS sequence"/>
</dbReference>
<evidence type="ECO:0000313" key="2">
    <source>
        <dbReference type="Proteomes" id="UP000286260"/>
    </source>
</evidence>
<organism evidence="1 2">
    <name type="scientific">Parabacteroides merdae</name>
    <dbReference type="NCBI Taxonomy" id="46503"/>
    <lineage>
        <taxon>Bacteria</taxon>
        <taxon>Pseudomonadati</taxon>
        <taxon>Bacteroidota</taxon>
        <taxon>Bacteroidia</taxon>
        <taxon>Bacteroidales</taxon>
        <taxon>Tannerellaceae</taxon>
        <taxon>Parabacteroides</taxon>
    </lineage>
</organism>
<accession>A0A3R6BLF3</accession>
<keyword evidence="1" id="KW-0808">Transferase</keyword>
<sequence length="357" mass="40722">MINKECFTTEWIEDKSKELNYPDKNIIEKVIHAFSLLDMLADSGCPFHFKGGSSLMLLLKDQRHRLSIDIDIICPPGTEIEEYLQAYKDYGFIDYKPVERIQRGTEIPKTHSKFFYQVAFIDGIDRREKILLDVLNEDCHYNEVLTLPIESRFIQTVGETNSVKVPSVGDILGDKLTAYAPNTTGIPYIKNGNDASMEIIKQLYDIARLFEKVDNLDITTKSFEKIAEVELSYRKLENNPKLIFEDVRQTSLCLATRGMEGNGQFDALQRGIQRIKTFMFNGKYLIDDAIKDAACAAYIATLLEAGQTTVEKYDGNIESISSLEIAPTLTTRLNKLKRTSPEAYFYWAKTSELLQNL</sequence>
<dbReference type="AlphaFoldDB" id="A0A3R6BLF3"/>
<reference evidence="1 2" key="1">
    <citation type="submission" date="2018-08" db="EMBL/GenBank/DDBJ databases">
        <title>A genome reference for cultivated species of the human gut microbiota.</title>
        <authorList>
            <person name="Zou Y."/>
            <person name="Xue W."/>
            <person name="Luo G."/>
        </authorList>
    </citation>
    <scope>NUCLEOTIDE SEQUENCE [LARGE SCALE GENOMIC DNA]</scope>
    <source>
        <strain evidence="1 2">AM34-17</strain>
    </source>
</reference>
<dbReference type="InterPro" id="IPR014942">
    <property type="entry name" value="AbiEii"/>
</dbReference>